<keyword evidence="2" id="KW-1185">Reference proteome</keyword>
<dbReference type="AlphaFoldDB" id="A0A9X5E2T8"/>
<evidence type="ECO:0000313" key="1">
    <source>
        <dbReference type="EMBL" id="NHC34131.1"/>
    </source>
</evidence>
<name>A0A9X5E2T8_9CYAN</name>
<dbReference type="RefSeq" id="WP_052290036.1">
    <property type="nucleotide sequence ID" value="NZ_JTJC03000001.1"/>
</dbReference>
<organism evidence="1 2">
    <name type="scientific">Scytonema millei VB511283</name>
    <dbReference type="NCBI Taxonomy" id="1245923"/>
    <lineage>
        <taxon>Bacteria</taxon>
        <taxon>Bacillati</taxon>
        <taxon>Cyanobacteriota</taxon>
        <taxon>Cyanophyceae</taxon>
        <taxon>Nostocales</taxon>
        <taxon>Scytonemataceae</taxon>
        <taxon>Scytonema</taxon>
    </lineage>
</organism>
<protein>
    <submittedName>
        <fullName evidence="1">Uncharacterized protein</fullName>
    </submittedName>
</protein>
<proteinExistence type="predicted"/>
<reference evidence="1 2" key="1">
    <citation type="journal article" date="2015" name="Genome Announc.">
        <title>Draft Genome Sequence of the Terrestrial Cyanobacterium Scytonema millei VB511283, Isolated from Eastern India.</title>
        <authorList>
            <person name="Sen D."/>
            <person name="Chandrababunaidu M.M."/>
            <person name="Singh D."/>
            <person name="Sanghi N."/>
            <person name="Ghorai A."/>
            <person name="Mishra G.P."/>
            <person name="Madduluri M."/>
            <person name="Adhikary S.P."/>
            <person name="Tripathy S."/>
        </authorList>
    </citation>
    <scope>NUCLEOTIDE SEQUENCE [LARGE SCALE GENOMIC DNA]</scope>
    <source>
        <strain evidence="1 2">VB511283</strain>
    </source>
</reference>
<sequence length="203" mass="23953">MSIKICKGCDKSLPVERFYIGGRYKGKTYHRSVCKDCVAQTFKKYYARNQEKIIQQVSTRYKDKSENILAYSRNYYEENRDYILVQQSFYRTTPEARAKRNHLNSKRKKAVKQSILICNDWEMKEIESLYLLAVQLTDKKKELYTVDHIHPIQGYIYGICGLHCLNNLQVVRAVENSTKQNFFIPFVSESYPCCELTQNGIQR</sequence>
<dbReference type="Proteomes" id="UP000031532">
    <property type="component" value="Unassembled WGS sequence"/>
</dbReference>
<dbReference type="EMBL" id="JTJC03000001">
    <property type="protein sequence ID" value="NHC34131.1"/>
    <property type="molecule type" value="Genomic_DNA"/>
</dbReference>
<dbReference type="OrthoDB" id="563289at2"/>
<gene>
    <name evidence="1" type="ORF">QH73_0005550</name>
</gene>
<comment type="caution">
    <text evidence="1">The sequence shown here is derived from an EMBL/GenBank/DDBJ whole genome shotgun (WGS) entry which is preliminary data.</text>
</comment>
<evidence type="ECO:0000313" key="2">
    <source>
        <dbReference type="Proteomes" id="UP000031532"/>
    </source>
</evidence>
<accession>A0A9X5E2T8</accession>